<dbReference type="AlphaFoldDB" id="A0A0U5CQL8"/>
<dbReference type="Pfam" id="PF01025">
    <property type="entry name" value="GrpE"/>
    <property type="match status" value="1"/>
</dbReference>
<evidence type="ECO:0000313" key="3">
    <source>
        <dbReference type="EMBL" id="CUI17180.1"/>
    </source>
</evidence>
<dbReference type="RefSeq" id="WP_051981705.1">
    <property type="nucleotide sequence ID" value="NZ_LN879502.1"/>
</dbReference>
<dbReference type="Gene3D" id="2.30.22.10">
    <property type="entry name" value="Head domain of nucleotide exchange factor GrpE"/>
    <property type="match status" value="1"/>
</dbReference>
<keyword evidence="2" id="KW-0143">Chaperone</keyword>
<evidence type="ECO:0000256" key="1">
    <source>
        <dbReference type="ARBA" id="ARBA00022490"/>
    </source>
</evidence>
<dbReference type="PATRIC" id="fig|389348.3.peg.1757"/>
<sequence length="246" mass="28184">MADDSLKNDPSSEWPEEVKQAYESLKIPSLYDTVLANEKLSLEVRKQNREVKLVVENMGKIALQLDSLLEMMSEEWEEYEEGDVLSREPGKEAEEALPTFSDLELELLGDKQAHLEQQTQELLVEISDSILELSHTTKHMGHQLLQVLPKKEGVFAKPPHWHPLAEDIIHTFVEEVNRVRYRLLSRLEKMQIHLIDPHVGDPFDQDKHQALEQVAGSPKGTIAQVIRPGYSQDDTILRHAEVVIYV</sequence>
<name>A0A0U5CQL8_9BACT</name>
<dbReference type="GO" id="GO:0006457">
    <property type="term" value="P:protein folding"/>
    <property type="evidence" value="ECO:0007669"/>
    <property type="project" value="InterPro"/>
</dbReference>
<dbReference type="InParanoid" id="A0A0U5CQL8"/>
<dbReference type="GO" id="GO:0051087">
    <property type="term" value="F:protein-folding chaperone binding"/>
    <property type="evidence" value="ECO:0007669"/>
    <property type="project" value="InterPro"/>
</dbReference>
<gene>
    <name evidence="3" type="ORF">PNK_1570</name>
</gene>
<accession>A0A0U5CQL8</accession>
<dbReference type="GO" id="GO:0000774">
    <property type="term" value="F:adenyl-nucleotide exchange factor activity"/>
    <property type="evidence" value="ECO:0007669"/>
    <property type="project" value="InterPro"/>
</dbReference>
<proteinExistence type="predicted"/>
<keyword evidence="4" id="KW-1185">Reference proteome</keyword>
<evidence type="ECO:0000313" key="4">
    <source>
        <dbReference type="Proteomes" id="UP000069902"/>
    </source>
</evidence>
<evidence type="ECO:0008006" key="5">
    <source>
        <dbReference type="Google" id="ProtNLM"/>
    </source>
</evidence>
<evidence type="ECO:0000256" key="2">
    <source>
        <dbReference type="ARBA" id="ARBA00023186"/>
    </source>
</evidence>
<dbReference type="InterPro" id="IPR000740">
    <property type="entry name" value="GrpE"/>
</dbReference>
<dbReference type="EMBL" id="LN879502">
    <property type="protein sequence ID" value="CUI17180.1"/>
    <property type="molecule type" value="Genomic_DNA"/>
</dbReference>
<dbReference type="Proteomes" id="UP000069902">
    <property type="component" value="Chromosome cPNK"/>
</dbReference>
<dbReference type="SUPFAM" id="SSF51064">
    <property type="entry name" value="Head domain of nucleotide exchange factor GrpE"/>
    <property type="match status" value="1"/>
</dbReference>
<dbReference type="InterPro" id="IPR009012">
    <property type="entry name" value="GrpE_head"/>
</dbReference>
<dbReference type="STRING" id="389348.PNK_1570"/>
<organism evidence="3 4">
    <name type="scientific">Candidatus Protochlamydia naegleriophila</name>
    <dbReference type="NCBI Taxonomy" id="389348"/>
    <lineage>
        <taxon>Bacteria</taxon>
        <taxon>Pseudomonadati</taxon>
        <taxon>Chlamydiota</taxon>
        <taxon>Chlamydiia</taxon>
        <taxon>Parachlamydiales</taxon>
        <taxon>Parachlamydiaceae</taxon>
        <taxon>Candidatus Protochlamydia</taxon>
    </lineage>
</organism>
<dbReference type="KEGG" id="pnl:PNK_1570"/>
<keyword evidence="1" id="KW-0963">Cytoplasm</keyword>
<dbReference type="GO" id="GO:0042803">
    <property type="term" value="F:protein homodimerization activity"/>
    <property type="evidence" value="ECO:0007669"/>
    <property type="project" value="InterPro"/>
</dbReference>
<protein>
    <recommendedName>
        <fullName evidence="5">Protein GrpE</fullName>
    </recommendedName>
</protein>
<reference evidence="4" key="1">
    <citation type="submission" date="2015-09" db="EMBL/GenBank/DDBJ databases">
        <authorList>
            <person name="Bertelli C."/>
        </authorList>
    </citation>
    <scope>NUCLEOTIDE SEQUENCE [LARGE SCALE GENOMIC DNA]</scope>
    <source>
        <strain evidence="4">KNic</strain>
    </source>
</reference>